<dbReference type="EMBL" id="JABBGC010000003">
    <property type="protein sequence ID" value="NML40172.1"/>
    <property type="molecule type" value="Genomic_DNA"/>
</dbReference>
<name>A0A848GSS5_9BACT</name>
<reference evidence="1 2" key="1">
    <citation type="submission" date="2020-04" db="EMBL/GenBank/DDBJ databases">
        <title>Chitinophaga sp. G-6-1-13 sp. nov., isolated from soil.</title>
        <authorList>
            <person name="Dahal R.H."/>
            <person name="Chaudhary D.K."/>
        </authorList>
    </citation>
    <scope>NUCLEOTIDE SEQUENCE [LARGE SCALE GENOMIC DNA]</scope>
    <source>
        <strain evidence="1 2">G-6-1-13</strain>
    </source>
</reference>
<dbReference type="AlphaFoldDB" id="A0A848GSS5"/>
<accession>A0A848GSS5</accession>
<proteinExistence type="predicted"/>
<gene>
    <name evidence="1" type="ORF">HHL17_23435</name>
</gene>
<dbReference type="RefSeq" id="WP_169227285.1">
    <property type="nucleotide sequence ID" value="NZ_JABBGC010000003.1"/>
</dbReference>
<evidence type="ECO:0000313" key="2">
    <source>
        <dbReference type="Proteomes" id="UP000583266"/>
    </source>
</evidence>
<organism evidence="1 2">
    <name type="scientific">Chitinophaga fulva</name>
    <dbReference type="NCBI Taxonomy" id="2728842"/>
    <lineage>
        <taxon>Bacteria</taxon>
        <taxon>Pseudomonadati</taxon>
        <taxon>Bacteroidota</taxon>
        <taxon>Chitinophagia</taxon>
        <taxon>Chitinophagales</taxon>
        <taxon>Chitinophagaceae</taxon>
        <taxon>Chitinophaga</taxon>
    </lineage>
</organism>
<dbReference type="Proteomes" id="UP000583266">
    <property type="component" value="Unassembled WGS sequence"/>
</dbReference>
<evidence type="ECO:0000313" key="1">
    <source>
        <dbReference type="EMBL" id="NML40172.1"/>
    </source>
</evidence>
<comment type="caution">
    <text evidence="1">The sequence shown here is derived from an EMBL/GenBank/DDBJ whole genome shotgun (WGS) entry which is preliminary data.</text>
</comment>
<dbReference type="Pfam" id="PF19268">
    <property type="entry name" value="CIS_TMP"/>
    <property type="match status" value="1"/>
</dbReference>
<sequence length="488" mass="55469">MHLIQKQLVDVTFNGPESQALQLQRELSALCENELLPAIEKVLAPYDFLEDDLIFDYLSISVEDLRTNNFRQLFTDAVAQQLKATLAQKIPLLSGEVSATTSDVIRIKNRKRREAQSANHRNVEQILFHFLLHGVYPWWVLPDRVREWKGVMLNIFFTSHPHTTQLLHILRTAPIARERLVAQFPADWQQQLLQQIAPDVYSATLSAITTLQRYIPHMQDITEPAIRKWQLEMVAREQASPSAATLLPMLGATPEATLIASALTSLTPATLPQLQKLVKAHLPDPLQARVQEQLEQLAGISLNEKTNTYPIREEEHNTTATDGYYVHNAGLVLLAPFISRFLQYCEAADDKTLLRPGYATALLEWLATGRTDVGEEEMVLNKILCGIPLSQTIERITAIEPAHQEEAASLLSMVISNWPSLKNTSMEGLRASFLHRPGKLSVRENDDNWLLQVEGESYDEWLLPDIPWGYNMVILPYTPHKMIWTEWI</sequence>
<dbReference type="InterPro" id="IPR045538">
    <property type="entry name" value="CIS_TMP"/>
</dbReference>
<protein>
    <submittedName>
        <fullName evidence="1">Uncharacterized protein</fullName>
    </submittedName>
</protein>
<keyword evidence="2" id="KW-1185">Reference proteome</keyword>